<evidence type="ECO:0000313" key="1">
    <source>
        <dbReference type="EMBL" id="GMR38806.1"/>
    </source>
</evidence>
<dbReference type="AlphaFoldDB" id="A0AAN4ZDI6"/>
<accession>A0AAN4ZDI6</accession>
<dbReference type="EMBL" id="BTRK01000002">
    <property type="protein sequence ID" value="GMR38806.1"/>
    <property type="molecule type" value="Genomic_DNA"/>
</dbReference>
<feature type="non-terminal residue" evidence="1">
    <location>
        <position position="1"/>
    </location>
</feature>
<proteinExistence type="predicted"/>
<feature type="non-terminal residue" evidence="1">
    <location>
        <position position="155"/>
    </location>
</feature>
<name>A0AAN4ZDI6_9BILA</name>
<organism evidence="1 2">
    <name type="scientific">Pristionchus mayeri</name>
    <dbReference type="NCBI Taxonomy" id="1317129"/>
    <lineage>
        <taxon>Eukaryota</taxon>
        <taxon>Metazoa</taxon>
        <taxon>Ecdysozoa</taxon>
        <taxon>Nematoda</taxon>
        <taxon>Chromadorea</taxon>
        <taxon>Rhabditida</taxon>
        <taxon>Rhabditina</taxon>
        <taxon>Diplogasteromorpha</taxon>
        <taxon>Diplogasteroidea</taxon>
        <taxon>Neodiplogasteridae</taxon>
        <taxon>Pristionchus</taxon>
    </lineage>
</organism>
<reference evidence="2" key="1">
    <citation type="submission" date="2022-10" db="EMBL/GenBank/DDBJ databases">
        <title>Genome assembly of Pristionchus species.</title>
        <authorList>
            <person name="Yoshida K."/>
            <person name="Sommer R.J."/>
        </authorList>
    </citation>
    <scope>NUCLEOTIDE SEQUENCE [LARGE SCALE GENOMIC DNA]</scope>
    <source>
        <strain evidence="2">RS5460</strain>
    </source>
</reference>
<comment type="caution">
    <text evidence="1">The sequence shown here is derived from an EMBL/GenBank/DDBJ whole genome shotgun (WGS) entry which is preliminary data.</text>
</comment>
<protein>
    <submittedName>
        <fullName evidence="1">Uncharacterized protein</fullName>
    </submittedName>
</protein>
<evidence type="ECO:0000313" key="2">
    <source>
        <dbReference type="Proteomes" id="UP001328107"/>
    </source>
</evidence>
<keyword evidence="2" id="KW-1185">Reference proteome</keyword>
<dbReference type="Proteomes" id="UP001328107">
    <property type="component" value="Unassembled WGS sequence"/>
</dbReference>
<gene>
    <name evidence="1" type="ORF">PMAYCL1PPCAC_09001</name>
</gene>
<sequence length="155" mass="17891">LSACPASFCPDRQLEKLKETLLKGMKRGVENYKCKLQSIDDLEQTVKEARRILPDLASLPRPEHYTVITVEEEADFLEGAGEHLFRLPSINKHRLLTAHLVFYSRPVFPRTRISIDVSGRELGSEESYIIGTVDLRSPRSTEKQRMRIEKRIVER</sequence>